<evidence type="ECO:0000313" key="1">
    <source>
        <dbReference type="EMBL" id="GFT53748.1"/>
    </source>
</evidence>
<accession>A0A8X6P7W5</accession>
<reference evidence="1" key="1">
    <citation type="submission" date="2020-08" db="EMBL/GenBank/DDBJ databases">
        <title>Multicomponent nature underlies the extraordinary mechanical properties of spider dragline silk.</title>
        <authorList>
            <person name="Kono N."/>
            <person name="Nakamura H."/>
            <person name="Mori M."/>
            <person name="Yoshida Y."/>
            <person name="Ohtoshi R."/>
            <person name="Malay A.D."/>
            <person name="Moran D.A.P."/>
            <person name="Tomita M."/>
            <person name="Numata K."/>
            <person name="Arakawa K."/>
        </authorList>
    </citation>
    <scope>NUCLEOTIDE SEQUENCE</scope>
</reference>
<gene>
    <name evidence="1" type="ORF">NPIL_98511</name>
</gene>
<protein>
    <submittedName>
        <fullName evidence="1">Uncharacterized protein</fullName>
    </submittedName>
</protein>
<comment type="caution">
    <text evidence="1">The sequence shown here is derived from an EMBL/GenBank/DDBJ whole genome shotgun (WGS) entry which is preliminary data.</text>
</comment>
<dbReference type="EMBL" id="BMAW01112639">
    <property type="protein sequence ID" value="GFT53748.1"/>
    <property type="molecule type" value="Genomic_DNA"/>
</dbReference>
<organism evidence="1 2">
    <name type="scientific">Nephila pilipes</name>
    <name type="common">Giant wood spider</name>
    <name type="synonym">Nephila maculata</name>
    <dbReference type="NCBI Taxonomy" id="299642"/>
    <lineage>
        <taxon>Eukaryota</taxon>
        <taxon>Metazoa</taxon>
        <taxon>Ecdysozoa</taxon>
        <taxon>Arthropoda</taxon>
        <taxon>Chelicerata</taxon>
        <taxon>Arachnida</taxon>
        <taxon>Araneae</taxon>
        <taxon>Araneomorphae</taxon>
        <taxon>Entelegynae</taxon>
        <taxon>Araneoidea</taxon>
        <taxon>Nephilidae</taxon>
        <taxon>Nephila</taxon>
    </lineage>
</organism>
<name>A0A8X6P7W5_NEPPI</name>
<evidence type="ECO:0000313" key="2">
    <source>
        <dbReference type="Proteomes" id="UP000887013"/>
    </source>
</evidence>
<keyword evidence="2" id="KW-1185">Reference proteome</keyword>
<dbReference type="Proteomes" id="UP000887013">
    <property type="component" value="Unassembled WGS sequence"/>
</dbReference>
<sequence length="122" mass="14671">MHYFHTHSSTIPLWRRRGLAPPRLAREQLRIPKREQTHSRTKVRNHLEVEIEVGRNQAHCAHFREKDKLRLDFKSTYSVGLRLSKWIFASSFEASETLSKDKIFCICGYFWEVFRIEGYLYE</sequence>
<proteinExistence type="predicted"/>
<dbReference type="AlphaFoldDB" id="A0A8X6P7W5"/>